<evidence type="ECO:0000313" key="1">
    <source>
        <dbReference type="EMBL" id="KPW21654.1"/>
    </source>
</evidence>
<proteinExistence type="predicted"/>
<dbReference type="Proteomes" id="UP000050297">
    <property type="component" value="Unassembled WGS sequence"/>
</dbReference>
<dbReference type="AlphaFoldDB" id="A0A0N8QE81"/>
<name>A0A0N8QE81_PSESX</name>
<reference evidence="1 2" key="1">
    <citation type="submission" date="2015-09" db="EMBL/GenBank/DDBJ databases">
        <title>Genome announcement of multiple Pseudomonas syringae strains.</title>
        <authorList>
            <person name="Thakur S."/>
            <person name="Wang P.W."/>
            <person name="Gong Y."/>
            <person name="Weir B.S."/>
            <person name="Guttman D.S."/>
        </authorList>
    </citation>
    <scope>NUCLEOTIDE SEQUENCE [LARGE SCALE GENOMIC DNA]</scope>
    <source>
        <strain evidence="1 2">ICMP2802</strain>
    </source>
</reference>
<gene>
    <name evidence="1" type="ORF">ALO91_101797</name>
</gene>
<protein>
    <submittedName>
        <fullName evidence="1">Uncharacterized protein</fullName>
    </submittedName>
</protein>
<dbReference type="EMBL" id="LJPM01000216">
    <property type="protein sequence ID" value="KPW21654.1"/>
    <property type="molecule type" value="Genomic_DNA"/>
</dbReference>
<evidence type="ECO:0000313" key="2">
    <source>
        <dbReference type="Proteomes" id="UP000050297"/>
    </source>
</evidence>
<accession>A0A0N8QE81</accession>
<organism evidence="1 2">
    <name type="scientific">Pseudomonas syringae pv. aceris</name>
    <dbReference type="NCBI Taxonomy" id="199198"/>
    <lineage>
        <taxon>Bacteria</taxon>
        <taxon>Pseudomonadati</taxon>
        <taxon>Pseudomonadota</taxon>
        <taxon>Gammaproteobacteria</taxon>
        <taxon>Pseudomonadales</taxon>
        <taxon>Pseudomonadaceae</taxon>
        <taxon>Pseudomonas</taxon>
        <taxon>Pseudomonas syringae</taxon>
    </lineage>
</organism>
<dbReference type="PATRIC" id="fig|199198.5.peg.524"/>
<comment type="caution">
    <text evidence="1">The sequence shown here is derived from an EMBL/GenBank/DDBJ whole genome shotgun (WGS) entry which is preliminary data.</text>
</comment>
<sequence>MSHALYRGHTRLALRIQCFPDFMQERKKDYALTAICRARRWTGF</sequence>